<dbReference type="AlphaFoldDB" id="A0A914YCB5"/>
<dbReference type="Proteomes" id="UP000887577">
    <property type="component" value="Unplaced"/>
</dbReference>
<evidence type="ECO:0000313" key="2">
    <source>
        <dbReference type="WBParaSite" id="PSU_v2.g17068.t1"/>
    </source>
</evidence>
<keyword evidence="1" id="KW-1185">Reference proteome</keyword>
<reference evidence="2" key="1">
    <citation type="submission" date="2022-11" db="UniProtKB">
        <authorList>
            <consortium name="WormBaseParasite"/>
        </authorList>
    </citation>
    <scope>IDENTIFICATION</scope>
</reference>
<evidence type="ECO:0000313" key="1">
    <source>
        <dbReference type="Proteomes" id="UP000887577"/>
    </source>
</evidence>
<protein>
    <submittedName>
        <fullName evidence="2">Uncharacterized protein</fullName>
    </submittedName>
</protein>
<sequence length="82" mass="9196">MSLSDSSECSELSYDEVYSLDDLLQMKIIDNKVANWIKQNPLPDDDPLLLLEYRDPNVANRGNEIRLALIANGATEITPTCI</sequence>
<accession>A0A914YCB5</accession>
<name>A0A914YCB5_9BILA</name>
<dbReference type="WBParaSite" id="PSU_v2.g17068.t1">
    <property type="protein sequence ID" value="PSU_v2.g17068.t1"/>
    <property type="gene ID" value="PSU_v2.g17068"/>
</dbReference>
<organism evidence="1 2">
    <name type="scientific">Panagrolaimus superbus</name>
    <dbReference type="NCBI Taxonomy" id="310955"/>
    <lineage>
        <taxon>Eukaryota</taxon>
        <taxon>Metazoa</taxon>
        <taxon>Ecdysozoa</taxon>
        <taxon>Nematoda</taxon>
        <taxon>Chromadorea</taxon>
        <taxon>Rhabditida</taxon>
        <taxon>Tylenchina</taxon>
        <taxon>Panagrolaimomorpha</taxon>
        <taxon>Panagrolaimoidea</taxon>
        <taxon>Panagrolaimidae</taxon>
        <taxon>Panagrolaimus</taxon>
    </lineage>
</organism>
<proteinExistence type="predicted"/>